<dbReference type="Proteomes" id="UP000321947">
    <property type="component" value="Unassembled WGS sequence"/>
</dbReference>
<reference evidence="1 2" key="1">
    <citation type="submission" date="2019-08" db="EMBL/GenBank/DDBJ databases">
        <title>Draft genome sequences of two oriental melons (Cucumis melo L. var makuwa).</title>
        <authorList>
            <person name="Kwon S.-Y."/>
        </authorList>
    </citation>
    <scope>NUCLEOTIDE SEQUENCE [LARGE SCALE GENOMIC DNA]</scope>
    <source>
        <strain evidence="2">cv. Chang Bougi</strain>
        <tissue evidence="1">Leaf</tissue>
    </source>
</reference>
<protein>
    <submittedName>
        <fullName evidence="1">Protein IDA-LIKE 4-like</fullName>
    </submittedName>
</protein>
<sequence length="70" mass="7849">MDYRGIEEEYGQISLSHGSRLKQLNIRSINVDNHNNSPTFVNAFLPKAFPVPPSGPSMKHNGIITSQYHP</sequence>
<organism evidence="1 2">
    <name type="scientific">Cucumis melo var. makuwa</name>
    <name type="common">Oriental melon</name>
    <dbReference type="NCBI Taxonomy" id="1194695"/>
    <lineage>
        <taxon>Eukaryota</taxon>
        <taxon>Viridiplantae</taxon>
        <taxon>Streptophyta</taxon>
        <taxon>Embryophyta</taxon>
        <taxon>Tracheophyta</taxon>
        <taxon>Spermatophyta</taxon>
        <taxon>Magnoliopsida</taxon>
        <taxon>eudicotyledons</taxon>
        <taxon>Gunneridae</taxon>
        <taxon>Pentapetalae</taxon>
        <taxon>rosids</taxon>
        <taxon>fabids</taxon>
        <taxon>Cucurbitales</taxon>
        <taxon>Cucurbitaceae</taxon>
        <taxon>Benincaseae</taxon>
        <taxon>Cucumis</taxon>
    </lineage>
</organism>
<dbReference type="EMBL" id="SSTD01000132">
    <property type="protein sequence ID" value="TYK31555.1"/>
    <property type="molecule type" value="Genomic_DNA"/>
</dbReference>
<comment type="caution">
    <text evidence="1">The sequence shown here is derived from an EMBL/GenBank/DDBJ whole genome shotgun (WGS) entry which is preliminary data.</text>
</comment>
<evidence type="ECO:0000313" key="1">
    <source>
        <dbReference type="EMBL" id="TYK31555.1"/>
    </source>
</evidence>
<evidence type="ECO:0000313" key="2">
    <source>
        <dbReference type="Proteomes" id="UP000321947"/>
    </source>
</evidence>
<dbReference type="AlphaFoldDB" id="A0A5D3E8A2"/>
<proteinExistence type="predicted"/>
<gene>
    <name evidence="1" type="ORF">E5676_scaffold172G00440</name>
</gene>
<accession>A0A5D3E8A2</accession>
<name>A0A5D3E8A2_CUCMM</name>